<evidence type="ECO:0008006" key="3">
    <source>
        <dbReference type="Google" id="ProtNLM"/>
    </source>
</evidence>
<dbReference type="EMBL" id="MCFF01000003">
    <property type="protein sequence ID" value="ORZ27763.1"/>
    <property type="molecule type" value="Genomic_DNA"/>
</dbReference>
<keyword evidence="2" id="KW-1185">Reference proteome</keyword>
<gene>
    <name evidence="1" type="ORF">BCR41DRAFT_392217</name>
</gene>
<name>A0A1Y2H226_9FUNG</name>
<evidence type="ECO:0000313" key="1">
    <source>
        <dbReference type="EMBL" id="ORZ27763.1"/>
    </source>
</evidence>
<dbReference type="Gene3D" id="3.80.10.10">
    <property type="entry name" value="Ribonuclease Inhibitor"/>
    <property type="match status" value="1"/>
</dbReference>
<dbReference type="InParanoid" id="A0A1Y2H226"/>
<dbReference type="RefSeq" id="XP_021885466.1">
    <property type="nucleotide sequence ID" value="XM_022028434.1"/>
</dbReference>
<dbReference type="InterPro" id="IPR032675">
    <property type="entry name" value="LRR_dom_sf"/>
</dbReference>
<dbReference type="Proteomes" id="UP000193648">
    <property type="component" value="Unassembled WGS sequence"/>
</dbReference>
<evidence type="ECO:0000313" key="2">
    <source>
        <dbReference type="Proteomes" id="UP000193648"/>
    </source>
</evidence>
<proteinExistence type="predicted"/>
<dbReference type="SUPFAM" id="SSF52047">
    <property type="entry name" value="RNI-like"/>
    <property type="match status" value="1"/>
</dbReference>
<reference evidence="1 2" key="1">
    <citation type="submission" date="2016-07" db="EMBL/GenBank/DDBJ databases">
        <title>Pervasive Adenine N6-methylation of Active Genes in Fungi.</title>
        <authorList>
            <consortium name="DOE Joint Genome Institute"/>
            <person name="Mondo S.J."/>
            <person name="Dannebaum R.O."/>
            <person name="Kuo R.C."/>
            <person name="Labutti K."/>
            <person name="Haridas S."/>
            <person name="Kuo A."/>
            <person name="Salamov A."/>
            <person name="Ahrendt S.R."/>
            <person name="Lipzen A."/>
            <person name="Sullivan W."/>
            <person name="Andreopoulos W.B."/>
            <person name="Clum A."/>
            <person name="Lindquist E."/>
            <person name="Daum C."/>
            <person name="Ramamoorthy G.K."/>
            <person name="Gryganskyi A."/>
            <person name="Culley D."/>
            <person name="Magnuson J.K."/>
            <person name="James T.Y."/>
            <person name="O'Malley M.A."/>
            <person name="Stajich J.E."/>
            <person name="Spatafora J.W."/>
            <person name="Visel A."/>
            <person name="Grigoriev I.V."/>
        </authorList>
    </citation>
    <scope>NUCLEOTIDE SEQUENCE [LARGE SCALE GENOMIC DNA]</scope>
    <source>
        <strain evidence="1 2">NRRL 3116</strain>
    </source>
</reference>
<dbReference type="AlphaFoldDB" id="A0A1Y2H226"/>
<dbReference type="OrthoDB" id="2339388at2759"/>
<comment type="caution">
    <text evidence="1">The sequence shown here is derived from an EMBL/GenBank/DDBJ whole genome shotgun (WGS) entry which is preliminary data.</text>
</comment>
<organism evidence="1 2">
    <name type="scientific">Lobosporangium transversale</name>
    <dbReference type="NCBI Taxonomy" id="64571"/>
    <lineage>
        <taxon>Eukaryota</taxon>
        <taxon>Fungi</taxon>
        <taxon>Fungi incertae sedis</taxon>
        <taxon>Mucoromycota</taxon>
        <taxon>Mortierellomycotina</taxon>
        <taxon>Mortierellomycetes</taxon>
        <taxon>Mortierellales</taxon>
        <taxon>Mortierellaceae</taxon>
        <taxon>Lobosporangium</taxon>
    </lineage>
</organism>
<accession>A0A1Y2H226</accession>
<sequence>MGDLDSFHRFDEMIFHLTGLTSLELKCHSISNIRTLELDRILETLPNLTYLLVGSPMLDSTKPMYKLRSFGFEPRLFSIVKPSSGQLFQKLGDLVSMAINGPDFSTPPSATKRISLQGLGESLRRCCPKLEKIMTTEKVPLYFYILPASVSESHLILRGKDVTEQQALEDLQREQFEEAIEVFSNLTHYIANSWSYMAAEDLRCLGVKACYLTHVELGADPPSSGYSNIYSNLDFHQQDIDGAQKRHAIASLDLQLFLETCKHLKHFDARGPTIHLEYMTPFGRELSRLYYQPSKRHGGRQPVIRSAKPWACEDTLETLSIGFGIISCCPSDHRIVFEQLGRCRRLRSLTIRWSTLIPTLTHGVDLLADLAGSLEEIVLTHQSKWVCDDRATLEWMVTHLSKLHKLEMPLRRGSFLAEKVKARLSSAGAAGILHVT</sequence>
<dbReference type="GeneID" id="33570277"/>
<protein>
    <recommendedName>
        <fullName evidence="3">F-box domain-containing protein</fullName>
    </recommendedName>
</protein>